<name>A0A392TC95_9FABA</name>
<dbReference type="AlphaFoldDB" id="A0A392TC95"/>
<evidence type="ECO:0000313" key="2">
    <source>
        <dbReference type="Proteomes" id="UP000265520"/>
    </source>
</evidence>
<dbReference type="EMBL" id="LXQA010539534">
    <property type="protein sequence ID" value="MCI58057.1"/>
    <property type="molecule type" value="Genomic_DNA"/>
</dbReference>
<protein>
    <submittedName>
        <fullName evidence="1">Ethylene insensitive-like protein</fullName>
    </submittedName>
</protein>
<reference evidence="1 2" key="1">
    <citation type="journal article" date="2018" name="Front. Plant Sci.">
        <title>Red Clover (Trifolium pratense) and Zigzag Clover (T. medium) - A Picture of Genomic Similarities and Differences.</title>
        <authorList>
            <person name="Dluhosova J."/>
            <person name="Istvanek J."/>
            <person name="Nedelnik J."/>
            <person name="Repkova J."/>
        </authorList>
    </citation>
    <scope>NUCLEOTIDE SEQUENCE [LARGE SCALE GENOMIC DNA]</scope>
    <source>
        <strain evidence="2">cv. 10/8</strain>
        <tissue evidence="1">Leaf</tissue>
    </source>
</reference>
<comment type="caution">
    <text evidence="1">The sequence shown here is derived from an EMBL/GenBank/DDBJ whole genome shotgun (WGS) entry which is preliminary data.</text>
</comment>
<sequence>MVKITEDIDLFDQQEEEELQEVIDYDELKKRMWKDRILLQKFKEK</sequence>
<accession>A0A392TC95</accession>
<evidence type="ECO:0000313" key="1">
    <source>
        <dbReference type="EMBL" id="MCI58057.1"/>
    </source>
</evidence>
<dbReference type="Proteomes" id="UP000265520">
    <property type="component" value="Unassembled WGS sequence"/>
</dbReference>
<feature type="non-terminal residue" evidence="1">
    <location>
        <position position="45"/>
    </location>
</feature>
<organism evidence="1 2">
    <name type="scientific">Trifolium medium</name>
    <dbReference type="NCBI Taxonomy" id="97028"/>
    <lineage>
        <taxon>Eukaryota</taxon>
        <taxon>Viridiplantae</taxon>
        <taxon>Streptophyta</taxon>
        <taxon>Embryophyta</taxon>
        <taxon>Tracheophyta</taxon>
        <taxon>Spermatophyta</taxon>
        <taxon>Magnoliopsida</taxon>
        <taxon>eudicotyledons</taxon>
        <taxon>Gunneridae</taxon>
        <taxon>Pentapetalae</taxon>
        <taxon>rosids</taxon>
        <taxon>fabids</taxon>
        <taxon>Fabales</taxon>
        <taxon>Fabaceae</taxon>
        <taxon>Papilionoideae</taxon>
        <taxon>50 kb inversion clade</taxon>
        <taxon>NPAAA clade</taxon>
        <taxon>Hologalegina</taxon>
        <taxon>IRL clade</taxon>
        <taxon>Trifolieae</taxon>
        <taxon>Trifolium</taxon>
    </lineage>
</organism>
<proteinExistence type="predicted"/>
<keyword evidence="2" id="KW-1185">Reference proteome</keyword>